<accession>A0ACB7VPE4</accession>
<comment type="caution">
    <text evidence="1">The sequence shown here is derived from an EMBL/GenBank/DDBJ whole genome shotgun (WGS) entry which is preliminary data.</text>
</comment>
<proteinExistence type="predicted"/>
<gene>
    <name evidence="1" type="ORF">IHE45_07G003700</name>
</gene>
<protein>
    <submittedName>
        <fullName evidence="1">MADS box transcription factor domain-containing protein</fullName>
    </submittedName>
</protein>
<sequence>MARKKVKLAWIPNDSARRATFRKRRKGLMKKLEELSILCDVEACGIIYGPDEPQPEVWPSKAGTRRVLERFKSMPVMEQSKKMMDQEGFTRHQVMKLQDQLRKHERENQELETAIAMHKCLSGEQSLEYMNMEELTNLAIMVEAKLKAVHDRIELISVQMTSNDGAIVVQQNNNNNNNHHQWELAAMETMQKQQTWFTDVINPVNDPNVYYGGEEAMQLQPYMNITNLNIDQPYWV</sequence>
<dbReference type="EMBL" id="CM037017">
    <property type="protein sequence ID" value="KAH7676263.1"/>
    <property type="molecule type" value="Genomic_DNA"/>
</dbReference>
<evidence type="ECO:0000313" key="1">
    <source>
        <dbReference type="EMBL" id="KAH7676263.1"/>
    </source>
</evidence>
<reference evidence="2" key="1">
    <citation type="journal article" date="2022" name="Nat. Commun.">
        <title>Chromosome evolution and the genetic basis of agronomically important traits in greater yam.</title>
        <authorList>
            <person name="Bredeson J.V."/>
            <person name="Lyons J.B."/>
            <person name="Oniyinde I.O."/>
            <person name="Okereke N.R."/>
            <person name="Kolade O."/>
            <person name="Nnabue I."/>
            <person name="Nwadili C.O."/>
            <person name="Hribova E."/>
            <person name="Parker M."/>
            <person name="Nwogha J."/>
            <person name="Shu S."/>
            <person name="Carlson J."/>
            <person name="Kariba R."/>
            <person name="Muthemba S."/>
            <person name="Knop K."/>
            <person name="Barton G.J."/>
            <person name="Sherwood A.V."/>
            <person name="Lopez-Montes A."/>
            <person name="Asiedu R."/>
            <person name="Jamnadass R."/>
            <person name="Muchugi A."/>
            <person name="Goodstein D."/>
            <person name="Egesi C.N."/>
            <person name="Featherston J."/>
            <person name="Asfaw A."/>
            <person name="Simpson G.G."/>
            <person name="Dolezel J."/>
            <person name="Hendre P.S."/>
            <person name="Van Deynze A."/>
            <person name="Kumar P.L."/>
            <person name="Obidiegwu J.E."/>
            <person name="Bhattacharjee R."/>
            <person name="Rokhsar D.S."/>
        </authorList>
    </citation>
    <scope>NUCLEOTIDE SEQUENCE [LARGE SCALE GENOMIC DNA]</scope>
    <source>
        <strain evidence="2">cv. TDa95/00328</strain>
    </source>
</reference>
<name>A0ACB7VPE4_DIOAL</name>
<organism evidence="1 2">
    <name type="scientific">Dioscorea alata</name>
    <name type="common">Purple yam</name>
    <dbReference type="NCBI Taxonomy" id="55571"/>
    <lineage>
        <taxon>Eukaryota</taxon>
        <taxon>Viridiplantae</taxon>
        <taxon>Streptophyta</taxon>
        <taxon>Embryophyta</taxon>
        <taxon>Tracheophyta</taxon>
        <taxon>Spermatophyta</taxon>
        <taxon>Magnoliopsida</taxon>
        <taxon>Liliopsida</taxon>
        <taxon>Dioscoreales</taxon>
        <taxon>Dioscoreaceae</taxon>
        <taxon>Dioscorea</taxon>
    </lineage>
</organism>
<keyword evidence="2" id="KW-1185">Reference proteome</keyword>
<dbReference type="Proteomes" id="UP000827976">
    <property type="component" value="Chromosome 7"/>
</dbReference>
<evidence type="ECO:0000313" key="2">
    <source>
        <dbReference type="Proteomes" id="UP000827976"/>
    </source>
</evidence>